<evidence type="ECO:0000256" key="1">
    <source>
        <dbReference type="SAM" id="MobiDB-lite"/>
    </source>
</evidence>
<feature type="compositionally biased region" description="Basic and acidic residues" evidence="1">
    <location>
        <begin position="168"/>
        <end position="191"/>
    </location>
</feature>
<proteinExistence type="predicted"/>
<organism evidence="2 3">
    <name type="scientific">Zasmidium cellare ATCC 36951</name>
    <dbReference type="NCBI Taxonomy" id="1080233"/>
    <lineage>
        <taxon>Eukaryota</taxon>
        <taxon>Fungi</taxon>
        <taxon>Dikarya</taxon>
        <taxon>Ascomycota</taxon>
        <taxon>Pezizomycotina</taxon>
        <taxon>Dothideomycetes</taxon>
        <taxon>Dothideomycetidae</taxon>
        <taxon>Mycosphaerellales</taxon>
        <taxon>Mycosphaerellaceae</taxon>
        <taxon>Zasmidium</taxon>
    </lineage>
</organism>
<dbReference type="AlphaFoldDB" id="A0A6A6CT53"/>
<feature type="compositionally biased region" description="Low complexity" evidence="1">
    <location>
        <begin position="63"/>
        <end position="75"/>
    </location>
</feature>
<protein>
    <submittedName>
        <fullName evidence="2">Uncharacterized protein</fullName>
    </submittedName>
</protein>
<feature type="compositionally biased region" description="Polar residues" evidence="1">
    <location>
        <begin position="206"/>
        <end position="220"/>
    </location>
</feature>
<evidence type="ECO:0000313" key="3">
    <source>
        <dbReference type="Proteomes" id="UP000799537"/>
    </source>
</evidence>
<evidence type="ECO:0000313" key="2">
    <source>
        <dbReference type="EMBL" id="KAF2168656.1"/>
    </source>
</evidence>
<dbReference type="Proteomes" id="UP000799537">
    <property type="component" value="Unassembled WGS sequence"/>
</dbReference>
<feature type="compositionally biased region" description="Low complexity" evidence="1">
    <location>
        <begin position="127"/>
        <end position="141"/>
    </location>
</feature>
<gene>
    <name evidence="2" type="ORF">M409DRAFT_53293</name>
</gene>
<reference evidence="2" key="1">
    <citation type="journal article" date="2020" name="Stud. Mycol.">
        <title>101 Dothideomycetes genomes: a test case for predicting lifestyles and emergence of pathogens.</title>
        <authorList>
            <person name="Haridas S."/>
            <person name="Albert R."/>
            <person name="Binder M."/>
            <person name="Bloem J."/>
            <person name="Labutti K."/>
            <person name="Salamov A."/>
            <person name="Andreopoulos B."/>
            <person name="Baker S."/>
            <person name="Barry K."/>
            <person name="Bills G."/>
            <person name="Bluhm B."/>
            <person name="Cannon C."/>
            <person name="Castanera R."/>
            <person name="Culley D."/>
            <person name="Daum C."/>
            <person name="Ezra D."/>
            <person name="Gonzalez J."/>
            <person name="Henrissat B."/>
            <person name="Kuo A."/>
            <person name="Liang C."/>
            <person name="Lipzen A."/>
            <person name="Lutzoni F."/>
            <person name="Magnuson J."/>
            <person name="Mondo S."/>
            <person name="Nolan M."/>
            <person name="Ohm R."/>
            <person name="Pangilinan J."/>
            <person name="Park H.-J."/>
            <person name="Ramirez L."/>
            <person name="Alfaro M."/>
            <person name="Sun H."/>
            <person name="Tritt A."/>
            <person name="Yoshinaga Y."/>
            <person name="Zwiers L.-H."/>
            <person name="Turgeon B."/>
            <person name="Goodwin S."/>
            <person name="Spatafora J."/>
            <person name="Crous P."/>
            <person name="Grigoriev I."/>
        </authorList>
    </citation>
    <scope>NUCLEOTIDE SEQUENCE</scope>
    <source>
        <strain evidence="2">ATCC 36951</strain>
    </source>
</reference>
<feature type="compositionally biased region" description="Polar residues" evidence="1">
    <location>
        <begin position="96"/>
        <end position="116"/>
    </location>
</feature>
<sequence>MLAHVEILRPRMAEVSGGATAVLAAGRVDVFVVNTVNRLDPAVLASKEVSTSSISPGVSDTTPSSPAARQRSQQSTPGVGPQSHSTAPVLSGGFTGNATVPCSSRSPAEQNASPYSMQRPPLMPAYSNTQPSTLSPQSPTPGYRPMTGPNGSRPKDNLCRPIYMRIGKRQEKTSRDRRPWKEYPVDDKDNAKPSNETHSPGCIRSNVANTVPTSSSRDATPSINSSLAVYTMIALEYERKAFYVARMTDRPHARTSTPYNPVVEACHVSEALDHGEGIARFECQTVGATEKQA</sequence>
<dbReference type="RefSeq" id="XP_033669545.1">
    <property type="nucleotide sequence ID" value="XM_033812329.1"/>
</dbReference>
<name>A0A6A6CT53_ZASCE</name>
<dbReference type="GeneID" id="54565601"/>
<feature type="compositionally biased region" description="Polar residues" evidence="1">
    <location>
        <begin position="48"/>
        <end position="62"/>
    </location>
</feature>
<accession>A0A6A6CT53</accession>
<dbReference type="EMBL" id="ML993590">
    <property type="protein sequence ID" value="KAF2168656.1"/>
    <property type="molecule type" value="Genomic_DNA"/>
</dbReference>
<feature type="region of interest" description="Disordered" evidence="1">
    <location>
        <begin position="46"/>
        <end position="220"/>
    </location>
</feature>
<keyword evidence="3" id="KW-1185">Reference proteome</keyword>